<reference evidence="1" key="1">
    <citation type="journal article" date="2014" name="Int. J. Syst. Evol. Microbiol.">
        <title>Complete genome sequence of Corynebacterium casei LMG S-19264T (=DSM 44701T), isolated from a smear-ripened cheese.</title>
        <authorList>
            <consortium name="US DOE Joint Genome Institute (JGI-PGF)"/>
            <person name="Walter F."/>
            <person name="Albersmeier A."/>
            <person name="Kalinowski J."/>
            <person name="Ruckert C."/>
        </authorList>
    </citation>
    <scope>NUCLEOTIDE SEQUENCE</scope>
    <source>
        <strain evidence="1">CGMCC 4.5737</strain>
    </source>
</reference>
<name>A0A8J3CH73_9PSEU</name>
<proteinExistence type="predicted"/>
<keyword evidence="2" id="KW-1185">Reference proteome</keyword>
<accession>A0A8J3CH73</accession>
<evidence type="ECO:0000313" key="1">
    <source>
        <dbReference type="EMBL" id="GGM69037.1"/>
    </source>
</evidence>
<organism evidence="1 2">
    <name type="scientific">Longimycelium tulufanense</name>
    <dbReference type="NCBI Taxonomy" id="907463"/>
    <lineage>
        <taxon>Bacteria</taxon>
        <taxon>Bacillati</taxon>
        <taxon>Actinomycetota</taxon>
        <taxon>Actinomycetes</taxon>
        <taxon>Pseudonocardiales</taxon>
        <taxon>Pseudonocardiaceae</taxon>
        <taxon>Longimycelium</taxon>
    </lineage>
</organism>
<gene>
    <name evidence="1" type="ORF">GCM10012275_44320</name>
</gene>
<dbReference type="EMBL" id="BMMK01000023">
    <property type="protein sequence ID" value="GGM69037.1"/>
    <property type="molecule type" value="Genomic_DNA"/>
</dbReference>
<protein>
    <submittedName>
        <fullName evidence="1">Uncharacterized protein</fullName>
    </submittedName>
</protein>
<dbReference type="Proteomes" id="UP000637578">
    <property type="component" value="Unassembled WGS sequence"/>
</dbReference>
<comment type="caution">
    <text evidence="1">The sequence shown here is derived from an EMBL/GenBank/DDBJ whole genome shotgun (WGS) entry which is preliminary data.</text>
</comment>
<dbReference type="AlphaFoldDB" id="A0A8J3CH73"/>
<sequence length="96" mass="10567">MRAMFATCHGPAMTTENTSLNAKDIDLLILDQTPSEKTWEVPAHGDKGPVTMSLRLPDVRITDSAGRYIVVSPEQAELIGSKLADLACWLHYRDPS</sequence>
<reference evidence="1" key="2">
    <citation type="submission" date="2020-09" db="EMBL/GenBank/DDBJ databases">
        <authorList>
            <person name="Sun Q."/>
            <person name="Zhou Y."/>
        </authorList>
    </citation>
    <scope>NUCLEOTIDE SEQUENCE</scope>
    <source>
        <strain evidence="1">CGMCC 4.5737</strain>
    </source>
</reference>
<evidence type="ECO:0000313" key="2">
    <source>
        <dbReference type="Proteomes" id="UP000637578"/>
    </source>
</evidence>